<protein>
    <submittedName>
        <fullName evidence="2">Uncharacterized protein</fullName>
    </submittedName>
</protein>
<keyword evidence="1" id="KW-0472">Membrane</keyword>
<dbReference type="Proteomes" id="UP000319804">
    <property type="component" value="Unassembled WGS sequence"/>
</dbReference>
<feature type="transmembrane region" description="Helical" evidence="1">
    <location>
        <begin position="45"/>
        <end position="66"/>
    </location>
</feature>
<evidence type="ECO:0000256" key="1">
    <source>
        <dbReference type="SAM" id="Phobius"/>
    </source>
</evidence>
<reference evidence="2 3" key="1">
    <citation type="submission" date="2019-06" db="EMBL/GenBank/DDBJ databases">
        <title>Sequencing the genomes of 1000 actinobacteria strains.</title>
        <authorList>
            <person name="Klenk H.-P."/>
        </authorList>
    </citation>
    <scope>NUCLEOTIDE SEQUENCE [LARGE SCALE GENOMIC DNA]</scope>
    <source>
        <strain evidence="2 3">DSM 20427</strain>
    </source>
</reference>
<dbReference type="AlphaFoldDB" id="A0A4Y3UQ47"/>
<sequence>MNDNSHDARRLRTILRLASLVAIVGVFCAVAWFAFAAAAESGSQMAGAGATAAGLGAAWSAAFAAIKSRIKSLETAAVSGARDTNGVAE</sequence>
<evidence type="ECO:0000313" key="3">
    <source>
        <dbReference type="Proteomes" id="UP000319804"/>
    </source>
</evidence>
<dbReference type="EMBL" id="VFPS01000001">
    <property type="protein sequence ID" value="TQN00988.1"/>
    <property type="molecule type" value="Genomic_DNA"/>
</dbReference>
<accession>A0A4Y3UQ47</accession>
<name>A0A4Y3UQ47_9MICO</name>
<keyword evidence="1" id="KW-1133">Transmembrane helix</keyword>
<evidence type="ECO:0000313" key="2">
    <source>
        <dbReference type="EMBL" id="TQN00988.1"/>
    </source>
</evidence>
<comment type="caution">
    <text evidence="2">The sequence shown here is derived from an EMBL/GenBank/DDBJ whole genome shotgun (WGS) entry which is preliminary data.</text>
</comment>
<keyword evidence="1" id="KW-0812">Transmembrane</keyword>
<organism evidence="2 3">
    <name type="scientific">Microbacterium lacticum</name>
    <dbReference type="NCBI Taxonomy" id="33885"/>
    <lineage>
        <taxon>Bacteria</taxon>
        <taxon>Bacillati</taxon>
        <taxon>Actinomycetota</taxon>
        <taxon>Actinomycetes</taxon>
        <taxon>Micrococcales</taxon>
        <taxon>Microbacteriaceae</taxon>
        <taxon>Microbacterium</taxon>
    </lineage>
</organism>
<feature type="transmembrane region" description="Helical" evidence="1">
    <location>
        <begin position="20"/>
        <end position="39"/>
    </location>
</feature>
<gene>
    <name evidence="2" type="ORF">FHX68_1122</name>
</gene>
<proteinExistence type="predicted"/>
<keyword evidence="3" id="KW-1185">Reference proteome</keyword>